<feature type="transmembrane region" description="Helical" evidence="1">
    <location>
        <begin position="20"/>
        <end position="41"/>
    </location>
</feature>
<gene>
    <name evidence="2" type="ORF">SAMN05216313_102362</name>
</gene>
<keyword evidence="1" id="KW-0472">Membrane</keyword>
<reference evidence="3" key="1">
    <citation type="submission" date="2016-10" db="EMBL/GenBank/DDBJ databases">
        <authorList>
            <person name="Varghese N."/>
            <person name="Submissions S."/>
        </authorList>
    </citation>
    <scope>NUCLEOTIDE SEQUENCE [LARGE SCALE GENOMIC DNA]</scope>
    <source>
        <strain evidence="3">NLAE-zl-G277</strain>
    </source>
</reference>
<dbReference type="EMBL" id="FOIM01000002">
    <property type="protein sequence ID" value="SET15915.1"/>
    <property type="molecule type" value="Genomic_DNA"/>
</dbReference>
<keyword evidence="1" id="KW-0812">Transmembrane</keyword>
<protein>
    <submittedName>
        <fullName evidence="2">Uncharacterized protein</fullName>
    </submittedName>
</protein>
<sequence length="138" mass="14931">MSNNSGMGRSVVDRIDGNGLVMRGFQLSLVGLAGVTLGIASENAWGILQWIGSALGLGLFLAYLVGLAVLYSKAGVWKFIGVLAVKGAVFPWRVTRIIVFSWVFFFVWASISICLVWLVMMIAVGAPWLLLLLAKHFG</sequence>
<keyword evidence="3" id="KW-1185">Reference proteome</keyword>
<dbReference type="RefSeq" id="WP_092360941.1">
    <property type="nucleotide sequence ID" value="NZ_FOIM01000002.1"/>
</dbReference>
<feature type="transmembrane region" description="Helical" evidence="1">
    <location>
        <begin position="100"/>
        <end position="133"/>
    </location>
</feature>
<proteinExistence type="predicted"/>
<dbReference type="AlphaFoldDB" id="A0A1I0C931"/>
<evidence type="ECO:0000313" key="2">
    <source>
        <dbReference type="EMBL" id="SET15915.1"/>
    </source>
</evidence>
<organism evidence="2 3">
    <name type="scientific">Enterocloster lavalensis</name>
    <dbReference type="NCBI Taxonomy" id="460384"/>
    <lineage>
        <taxon>Bacteria</taxon>
        <taxon>Bacillati</taxon>
        <taxon>Bacillota</taxon>
        <taxon>Clostridia</taxon>
        <taxon>Lachnospirales</taxon>
        <taxon>Lachnospiraceae</taxon>
        <taxon>Enterocloster</taxon>
    </lineage>
</organism>
<name>A0A1I0C931_9FIRM</name>
<accession>A0A1I0C931</accession>
<feature type="transmembrane region" description="Helical" evidence="1">
    <location>
        <begin position="47"/>
        <end position="69"/>
    </location>
</feature>
<evidence type="ECO:0000256" key="1">
    <source>
        <dbReference type="SAM" id="Phobius"/>
    </source>
</evidence>
<dbReference type="GeneID" id="93277314"/>
<evidence type="ECO:0000313" key="3">
    <source>
        <dbReference type="Proteomes" id="UP000198508"/>
    </source>
</evidence>
<keyword evidence="1" id="KW-1133">Transmembrane helix</keyword>
<dbReference type="Proteomes" id="UP000198508">
    <property type="component" value="Unassembled WGS sequence"/>
</dbReference>